<keyword evidence="2" id="KW-1185">Reference proteome</keyword>
<reference evidence="1" key="1">
    <citation type="submission" date="2022-03" db="EMBL/GenBank/DDBJ databases">
        <authorList>
            <person name="Lindestad O."/>
        </authorList>
    </citation>
    <scope>NUCLEOTIDE SEQUENCE</scope>
</reference>
<organism evidence="1 2">
    <name type="scientific">Pararge aegeria aegeria</name>
    <dbReference type="NCBI Taxonomy" id="348720"/>
    <lineage>
        <taxon>Eukaryota</taxon>
        <taxon>Metazoa</taxon>
        <taxon>Ecdysozoa</taxon>
        <taxon>Arthropoda</taxon>
        <taxon>Hexapoda</taxon>
        <taxon>Insecta</taxon>
        <taxon>Pterygota</taxon>
        <taxon>Neoptera</taxon>
        <taxon>Endopterygota</taxon>
        <taxon>Lepidoptera</taxon>
        <taxon>Glossata</taxon>
        <taxon>Ditrysia</taxon>
        <taxon>Papilionoidea</taxon>
        <taxon>Nymphalidae</taxon>
        <taxon>Satyrinae</taxon>
        <taxon>Satyrini</taxon>
        <taxon>Parargina</taxon>
        <taxon>Pararge</taxon>
    </lineage>
</organism>
<dbReference type="AlphaFoldDB" id="A0A8S4S1R3"/>
<proteinExistence type="predicted"/>
<accession>A0A8S4S1R3</accession>
<protein>
    <submittedName>
        <fullName evidence="1">Jg5098 protein</fullName>
    </submittedName>
</protein>
<evidence type="ECO:0000313" key="2">
    <source>
        <dbReference type="Proteomes" id="UP000838756"/>
    </source>
</evidence>
<gene>
    <name evidence="1" type="primary">jg5098</name>
    <name evidence="1" type="ORF">PAEG_LOCUS21049</name>
</gene>
<dbReference type="Proteomes" id="UP000838756">
    <property type="component" value="Unassembled WGS sequence"/>
</dbReference>
<name>A0A8S4S1R3_9NEOP</name>
<sequence>MKSEIRRSVEDRKLKHSATNREAELAMDGEISTENRWMLDTQVKENNVRKPACLRVYIMFSRAYEVHQSALGKRGGFNSLNPSHSEDLQMVILLWCGLTQRSLDMSMEIRSDQIIDRRLHPALRCRKRSPRLARYHLILHHHHHTASPGEIAAKGRATYKEIKKRFLSAIILH</sequence>
<dbReference type="EMBL" id="CAKXAJ010025901">
    <property type="protein sequence ID" value="CAH2245261.1"/>
    <property type="molecule type" value="Genomic_DNA"/>
</dbReference>
<evidence type="ECO:0000313" key="1">
    <source>
        <dbReference type="EMBL" id="CAH2245261.1"/>
    </source>
</evidence>
<comment type="caution">
    <text evidence="1">The sequence shown here is derived from an EMBL/GenBank/DDBJ whole genome shotgun (WGS) entry which is preliminary data.</text>
</comment>